<name>X1FHH5_9ZZZZ</name>
<reference evidence="1" key="1">
    <citation type="journal article" date="2014" name="Front. Microbiol.">
        <title>High frequency of phylogenetically diverse reductive dehalogenase-homologous genes in deep subseafloor sedimentary metagenomes.</title>
        <authorList>
            <person name="Kawai M."/>
            <person name="Futagami T."/>
            <person name="Toyoda A."/>
            <person name="Takaki Y."/>
            <person name="Nishi S."/>
            <person name="Hori S."/>
            <person name="Arai W."/>
            <person name="Tsubouchi T."/>
            <person name="Morono Y."/>
            <person name="Uchiyama I."/>
            <person name="Ito T."/>
            <person name="Fujiyama A."/>
            <person name="Inagaki F."/>
            <person name="Takami H."/>
        </authorList>
    </citation>
    <scope>NUCLEOTIDE SEQUENCE</scope>
    <source>
        <strain evidence="1">Expedition CK06-06</strain>
    </source>
</reference>
<feature type="non-terminal residue" evidence="1">
    <location>
        <position position="55"/>
    </location>
</feature>
<dbReference type="EMBL" id="BART01040394">
    <property type="protein sequence ID" value="GAH28849.1"/>
    <property type="molecule type" value="Genomic_DNA"/>
</dbReference>
<gene>
    <name evidence="1" type="ORF">S01H4_65777</name>
</gene>
<protein>
    <submittedName>
        <fullName evidence="1">Uncharacterized protein</fullName>
    </submittedName>
</protein>
<sequence>MTRVICEIQGVVNASTIVGQIFQASQDNINGINLTLESAAGIAFDDFESYADSAA</sequence>
<proteinExistence type="predicted"/>
<evidence type="ECO:0000313" key="1">
    <source>
        <dbReference type="EMBL" id="GAH28849.1"/>
    </source>
</evidence>
<organism evidence="1">
    <name type="scientific">marine sediment metagenome</name>
    <dbReference type="NCBI Taxonomy" id="412755"/>
    <lineage>
        <taxon>unclassified sequences</taxon>
        <taxon>metagenomes</taxon>
        <taxon>ecological metagenomes</taxon>
    </lineage>
</organism>
<accession>X1FHH5</accession>
<dbReference type="AlphaFoldDB" id="X1FHH5"/>
<comment type="caution">
    <text evidence="1">The sequence shown here is derived from an EMBL/GenBank/DDBJ whole genome shotgun (WGS) entry which is preliminary data.</text>
</comment>